<dbReference type="EMBL" id="FQVU01000005">
    <property type="protein sequence ID" value="SHH24753.1"/>
    <property type="molecule type" value="Genomic_DNA"/>
</dbReference>
<dbReference type="PANTHER" id="PTHR33164">
    <property type="entry name" value="TRANSCRIPTIONAL REGULATOR, MARR FAMILY"/>
    <property type="match status" value="1"/>
</dbReference>
<dbReference type="PROSITE" id="PS50995">
    <property type="entry name" value="HTH_MARR_2"/>
    <property type="match status" value="1"/>
</dbReference>
<keyword evidence="1" id="KW-0805">Transcription regulation</keyword>
<dbReference type="AlphaFoldDB" id="A0A1M5RG63"/>
<evidence type="ECO:0000256" key="2">
    <source>
        <dbReference type="ARBA" id="ARBA00023125"/>
    </source>
</evidence>
<dbReference type="InterPro" id="IPR039422">
    <property type="entry name" value="MarR/SlyA-like"/>
</dbReference>
<dbReference type="PROSITE" id="PS01117">
    <property type="entry name" value="HTH_MARR_1"/>
    <property type="match status" value="1"/>
</dbReference>
<reference evidence="5 6" key="1">
    <citation type="submission" date="2016-11" db="EMBL/GenBank/DDBJ databases">
        <authorList>
            <person name="Jaros S."/>
            <person name="Januszkiewicz K."/>
            <person name="Wedrychowicz H."/>
        </authorList>
    </citation>
    <scope>NUCLEOTIDE SEQUENCE [LARGE SCALE GENOMIC DNA]</scope>
    <source>
        <strain evidence="5 6">DSM 45627</strain>
    </source>
</reference>
<organism evidence="5 6">
    <name type="scientific">Jatrophihabitans endophyticus</name>
    <dbReference type="NCBI Taxonomy" id="1206085"/>
    <lineage>
        <taxon>Bacteria</taxon>
        <taxon>Bacillati</taxon>
        <taxon>Actinomycetota</taxon>
        <taxon>Actinomycetes</taxon>
        <taxon>Jatrophihabitantales</taxon>
        <taxon>Jatrophihabitantaceae</taxon>
        <taxon>Jatrophihabitans</taxon>
    </lineage>
</organism>
<dbReference type="RefSeq" id="WP_159440894.1">
    <property type="nucleotide sequence ID" value="NZ_FQVU01000005.1"/>
</dbReference>
<evidence type="ECO:0000256" key="1">
    <source>
        <dbReference type="ARBA" id="ARBA00023015"/>
    </source>
</evidence>
<dbReference type="InterPro" id="IPR036388">
    <property type="entry name" value="WH-like_DNA-bd_sf"/>
</dbReference>
<sequence length="174" mass="19005">MPKRADTAAGIDVGVPVDEDAVPMPEADLEFSTCLTFLVRQAWLNLRNAVARELAQYDLSISEYAALLTLANRSGISAADLGQVISMTRQSAQELCNGLEARELVSRRVNPRDRRLYETELTDAGWQLLRAATAAVRATEQSFEAPLTRSQRNGARAWLDVIGDAANCTLRGGQ</sequence>
<evidence type="ECO:0000313" key="5">
    <source>
        <dbReference type="EMBL" id="SHH24753.1"/>
    </source>
</evidence>
<feature type="domain" description="HTH marR-type" evidence="4">
    <location>
        <begin position="32"/>
        <end position="164"/>
    </location>
</feature>
<dbReference type="SUPFAM" id="SSF46785">
    <property type="entry name" value="Winged helix' DNA-binding domain"/>
    <property type="match status" value="1"/>
</dbReference>
<dbReference type="GO" id="GO:0003700">
    <property type="term" value="F:DNA-binding transcription factor activity"/>
    <property type="evidence" value="ECO:0007669"/>
    <property type="project" value="InterPro"/>
</dbReference>
<name>A0A1M5RG63_9ACTN</name>
<dbReference type="InterPro" id="IPR023187">
    <property type="entry name" value="Tscrpt_reg_MarR-type_CS"/>
</dbReference>
<evidence type="ECO:0000313" key="6">
    <source>
        <dbReference type="Proteomes" id="UP000186132"/>
    </source>
</evidence>
<dbReference type="Proteomes" id="UP000186132">
    <property type="component" value="Unassembled WGS sequence"/>
</dbReference>
<protein>
    <submittedName>
        <fullName evidence="5">DNA-binding transcriptional regulator, MarR family</fullName>
    </submittedName>
</protein>
<keyword evidence="2 5" id="KW-0238">DNA-binding</keyword>
<dbReference type="SMART" id="SM00347">
    <property type="entry name" value="HTH_MARR"/>
    <property type="match status" value="1"/>
</dbReference>
<gene>
    <name evidence="5" type="ORF">SAMN05443575_3528</name>
</gene>
<evidence type="ECO:0000259" key="4">
    <source>
        <dbReference type="PROSITE" id="PS50995"/>
    </source>
</evidence>
<dbReference type="InterPro" id="IPR036390">
    <property type="entry name" value="WH_DNA-bd_sf"/>
</dbReference>
<dbReference type="GO" id="GO:0003677">
    <property type="term" value="F:DNA binding"/>
    <property type="evidence" value="ECO:0007669"/>
    <property type="project" value="UniProtKB-KW"/>
</dbReference>
<dbReference type="Pfam" id="PF12802">
    <property type="entry name" value="MarR_2"/>
    <property type="match status" value="1"/>
</dbReference>
<keyword evidence="3" id="KW-0804">Transcription</keyword>
<dbReference type="STRING" id="1206085.SAMN05443575_3528"/>
<dbReference type="GO" id="GO:0006950">
    <property type="term" value="P:response to stress"/>
    <property type="evidence" value="ECO:0007669"/>
    <property type="project" value="TreeGrafter"/>
</dbReference>
<evidence type="ECO:0000256" key="3">
    <source>
        <dbReference type="ARBA" id="ARBA00023163"/>
    </source>
</evidence>
<proteinExistence type="predicted"/>
<dbReference type="InterPro" id="IPR000835">
    <property type="entry name" value="HTH_MarR-typ"/>
</dbReference>
<dbReference type="OrthoDB" id="4462574at2"/>
<keyword evidence="6" id="KW-1185">Reference proteome</keyword>
<accession>A0A1M5RG63</accession>
<dbReference type="Gene3D" id="1.10.10.10">
    <property type="entry name" value="Winged helix-like DNA-binding domain superfamily/Winged helix DNA-binding domain"/>
    <property type="match status" value="1"/>
</dbReference>
<dbReference type="PANTHER" id="PTHR33164:SF43">
    <property type="entry name" value="HTH-TYPE TRANSCRIPTIONAL REPRESSOR YETL"/>
    <property type="match status" value="1"/>
</dbReference>